<proteinExistence type="predicted"/>
<gene>
    <name evidence="1" type="ORF">TPAB3V08_LOCUS13475</name>
</gene>
<dbReference type="Proteomes" id="UP001153148">
    <property type="component" value="Unassembled WGS sequence"/>
</dbReference>
<comment type="caution">
    <text evidence="1">The sequence shown here is derived from an EMBL/GenBank/DDBJ whole genome shotgun (WGS) entry which is preliminary data.</text>
</comment>
<accession>A0ABN7PK77</accession>
<evidence type="ECO:0000313" key="2">
    <source>
        <dbReference type="Proteomes" id="UP001153148"/>
    </source>
</evidence>
<sequence>MLIRPDVKLYCTEKEIVLGGKEEEGAGGKERGCGIVVWAFMEYLPTRINTTGPNPNKVFQMFLEDLRPRFLNKLPPFASDSSKRIVSSFKIDDEEMTNDHRKYHKITLIKLQSLLCWRRLPGVCAVEVYQFLKRHPQLYGNLSLLVLCMPVNEVTNIIMDFCPQALLQCAEVGIKMTF</sequence>
<reference evidence="1" key="1">
    <citation type="submission" date="2021-03" db="EMBL/GenBank/DDBJ databases">
        <authorList>
            <person name="Tran Van P."/>
        </authorList>
    </citation>
    <scope>NUCLEOTIDE SEQUENCE</scope>
</reference>
<name>A0ABN7PK77_TIMPD</name>
<evidence type="ECO:0000313" key="1">
    <source>
        <dbReference type="EMBL" id="CAG2066532.1"/>
    </source>
</evidence>
<keyword evidence="2" id="KW-1185">Reference proteome</keyword>
<organism evidence="1 2">
    <name type="scientific">Timema podura</name>
    <name type="common">Walking stick</name>
    <dbReference type="NCBI Taxonomy" id="61482"/>
    <lineage>
        <taxon>Eukaryota</taxon>
        <taxon>Metazoa</taxon>
        <taxon>Ecdysozoa</taxon>
        <taxon>Arthropoda</taxon>
        <taxon>Hexapoda</taxon>
        <taxon>Insecta</taxon>
        <taxon>Pterygota</taxon>
        <taxon>Neoptera</taxon>
        <taxon>Polyneoptera</taxon>
        <taxon>Phasmatodea</taxon>
        <taxon>Timematodea</taxon>
        <taxon>Timematoidea</taxon>
        <taxon>Timematidae</taxon>
        <taxon>Timema</taxon>
    </lineage>
</organism>
<dbReference type="EMBL" id="CAJPIN010055477">
    <property type="protein sequence ID" value="CAG2066532.1"/>
    <property type="molecule type" value="Genomic_DNA"/>
</dbReference>
<protein>
    <submittedName>
        <fullName evidence="1">Uncharacterized protein</fullName>
    </submittedName>
</protein>